<evidence type="ECO:0000313" key="3">
    <source>
        <dbReference type="Proteomes" id="UP000008810"/>
    </source>
</evidence>
<name>A0A0Q3LAI0_BRADI</name>
<gene>
    <name evidence="1" type="ORF">BRADI_1g52646v3</name>
</gene>
<proteinExistence type="predicted"/>
<dbReference type="AlphaFoldDB" id="A0A0Q3LAI0"/>
<reference evidence="1 2" key="1">
    <citation type="journal article" date="2010" name="Nature">
        <title>Genome sequencing and analysis of the model grass Brachypodium distachyon.</title>
        <authorList>
            <consortium name="International Brachypodium Initiative"/>
        </authorList>
    </citation>
    <scope>NUCLEOTIDE SEQUENCE [LARGE SCALE GENOMIC DNA]</scope>
    <source>
        <strain evidence="1 2">Bd21</strain>
    </source>
</reference>
<evidence type="ECO:0000313" key="1">
    <source>
        <dbReference type="EMBL" id="KQK20137.1"/>
    </source>
</evidence>
<protein>
    <submittedName>
        <fullName evidence="1 2">Uncharacterized protein</fullName>
    </submittedName>
</protein>
<reference evidence="2" key="3">
    <citation type="submission" date="2018-08" db="UniProtKB">
        <authorList>
            <consortium name="EnsemblPlants"/>
        </authorList>
    </citation>
    <scope>IDENTIFICATION</scope>
    <source>
        <strain evidence="2">cv. Bd21</strain>
    </source>
</reference>
<dbReference type="EMBL" id="CM000880">
    <property type="protein sequence ID" value="KQK20137.1"/>
    <property type="molecule type" value="Genomic_DNA"/>
</dbReference>
<keyword evidence="3" id="KW-1185">Reference proteome</keyword>
<reference evidence="1" key="2">
    <citation type="submission" date="2017-06" db="EMBL/GenBank/DDBJ databases">
        <title>WGS assembly of Brachypodium distachyon.</title>
        <authorList>
            <consortium name="The International Brachypodium Initiative"/>
            <person name="Lucas S."/>
            <person name="Harmon-Smith M."/>
            <person name="Lail K."/>
            <person name="Tice H."/>
            <person name="Grimwood J."/>
            <person name="Bruce D."/>
            <person name="Barry K."/>
            <person name="Shu S."/>
            <person name="Lindquist E."/>
            <person name="Wang M."/>
            <person name="Pitluck S."/>
            <person name="Vogel J.P."/>
            <person name="Garvin D.F."/>
            <person name="Mockler T.C."/>
            <person name="Schmutz J."/>
            <person name="Rokhsar D."/>
            <person name="Bevan M.W."/>
        </authorList>
    </citation>
    <scope>NUCLEOTIDE SEQUENCE</scope>
    <source>
        <strain evidence="1">Bd21</strain>
    </source>
</reference>
<accession>A0A0Q3LAI0</accession>
<dbReference type="Gramene" id="KQK20137">
    <property type="protein sequence ID" value="KQK20137"/>
    <property type="gene ID" value="BRADI_1g52646v3"/>
</dbReference>
<evidence type="ECO:0000313" key="2">
    <source>
        <dbReference type="EnsemblPlants" id="KQK20137"/>
    </source>
</evidence>
<sequence>MNPYINFGLSFVNIRGTGRWAYGRLNCSGTSALLISCRYCLCSFVFLSQMKTAYNHL</sequence>
<dbReference type="Proteomes" id="UP000008810">
    <property type="component" value="Chromosome 1"/>
</dbReference>
<organism evidence="1">
    <name type="scientific">Brachypodium distachyon</name>
    <name type="common">Purple false brome</name>
    <name type="synonym">Trachynia distachya</name>
    <dbReference type="NCBI Taxonomy" id="15368"/>
    <lineage>
        <taxon>Eukaryota</taxon>
        <taxon>Viridiplantae</taxon>
        <taxon>Streptophyta</taxon>
        <taxon>Embryophyta</taxon>
        <taxon>Tracheophyta</taxon>
        <taxon>Spermatophyta</taxon>
        <taxon>Magnoliopsida</taxon>
        <taxon>Liliopsida</taxon>
        <taxon>Poales</taxon>
        <taxon>Poaceae</taxon>
        <taxon>BOP clade</taxon>
        <taxon>Pooideae</taxon>
        <taxon>Stipodae</taxon>
        <taxon>Brachypodieae</taxon>
        <taxon>Brachypodium</taxon>
    </lineage>
</organism>
<dbReference type="EnsemblPlants" id="KQK20137">
    <property type="protein sequence ID" value="KQK20137"/>
    <property type="gene ID" value="BRADI_1g52646v3"/>
</dbReference>
<dbReference type="InParanoid" id="A0A0Q3LAI0"/>